<sequence>MVKGDMWVKGTSSLRIRLWNIGSLIGKSIKLEIKWVGTKARDMGKLSCGTQERQGIGMEEQVVEVKRVNDRMMAIKLVMGRLTLSIISAYAPQAGLNEDVKKRCERSTAHVEAICRRGFNGHIGTTFGGYYDVHGGVLLLDFAKAFEWVIANSSFPKKEHHLVSFRSTVGDSGLYGDCKVILGENHTTEDKLILMKMSKRTEYDRPRIRWGGLTPIRAQQDKVEAKKTAYAKLEESKDEEAKRARREMYMVVRKEAKLVVTTAKTTTFKCLYEDLWNKGGDKKLYKLAKVRERKARDVDQVKCIKDEDDRVLSTKVDDLKGVIRWISRATGLDKILCSLRKHNQVGLEWLTVLFNVILSTRQLLEEWRWGRSTIEAIHFMRRLVEHYRDKKRDLHLVFIDLERRRQGPERGSLEMLGG</sequence>
<keyword evidence="1" id="KW-0175">Coiled coil</keyword>
<dbReference type="InterPro" id="IPR027124">
    <property type="entry name" value="Swc5/CFDP1/2"/>
</dbReference>
<dbReference type="PANTHER" id="PTHR23227:SF67">
    <property type="entry name" value="CRANIOFACIAL DEVELOPMENT PROTEIN 2-LIKE"/>
    <property type="match status" value="1"/>
</dbReference>
<dbReference type="EMBL" id="JACXVP010000008">
    <property type="protein sequence ID" value="KAG5591266.1"/>
    <property type="molecule type" value="Genomic_DNA"/>
</dbReference>
<organism evidence="2 3">
    <name type="scientific">Solanum commersonii</name>
    <name type="common">Commerson's wild potato</name>
    <name type="synonym">Commerson's nightshade</name>
    <dbReference type="NCBI Taxonomy" id="4109"/>
    <lineage>
        <taxon>Eukaryota</taxon>
        <taxon>Viridiplantae</taxon>
        <taxon>Streptophyta</taxon>
        <taxon>Embryophyta</taxon>
        <taxon>Tracheophyta</taxon>
        <taxon>Spermatophyta</taxon>
        <taxon>Magnoliopsida</taxon>
        <taxon>eudicotyledons</taxon>
        <taxon>Gunneridae</taxon>
        <taxon>Pentapetalae</taxon>
        <taxon>asterids</taxon>
        <taxon>lamiids</taxon>
        <taxon>Solanales</taxon>
        <taxon>Solanaceae</taxon>
        <taxon>Solanoideae</taxon>
        <taxon>Solaneae</taxon>
        <taxon>Solanum</taxon>
    </lineage>
</organism>
<protein>
    <submittedName>
        <fullName evidence="2">Uncharacterized protein</fullName>
    </submittedName>
</protein>
<dbReference type="AlphaFoldDB" id="A0A9J5XU35"/>
<accession>A0A9J5XU35</accession>
<proteinExistence type="predicted"/>
<evidence type="ECO:0000313" key="3">
    <source>
        <dbReference type="Proteomes" id="UP000824120"/>
    </source>
</evidence>
<keyword evidence="3" id="KW-1185">Reference proteome</keyword>
<name>A0A9J5XU35_SOLCO</name>
<dbReference type="OrthoDB" id="1683859at2759"/>
<dbReference type="PANTHER" id="PTHR23227">
    <property type="entry name" value="BUCENTAUR RELATED"/>
    <property type="match status" value="1"/>
</dbReference>
<gene>
    <name evidence="2" type="ORF">H5410_041780</name>
</gene>
<evidence type="ECO:0000313" key="2">
    <source>
        <dbReference type="EMBL" id="KAG5591266.1"/>
    </source>
</evidence>
<comment type="caution">
    <text evidence="2">The sequence shown here is derived from an EMBL/GenBank/DDBJ whole genome shotgun (WGS) entry which is preliminary data.</text>
</comment>
<dbReference type="Proteomes" id="UP000824120">
    <property type="component" value="Chromosome 8"/>
</dbReference>
<reference evidence="2 3" key="1">
    <citation type="submission" date="2020-09" db="EMBL/GenBank/DDBJ databases">
        <title>De no assembly of potato wild relative species, Solanum commersonii.</title>
        <authorList>
            <person name="Cho K."/>
        </authorList>
    </citation>
    <scope>NUCLEOTIDE SEQUENCE [LARGE SCALE GENOMIC DNA]</scope>
    <source>
        <strain evidence="2">LZ3.2</strain>
        <tissue evidence="2">Leaf</tissue>
    </source>
</reference>
<evidence type="ECO:0000256" key="1">
    <source>
        <dbReference type="SAM" id="Coils"/>
    </source>
</evidence>
<feature type="coiled-coil region" evidence="1">
    <location>
        <begin position="216"/>
        <end position="243"/>
    </location>
</feature>